<sequence>MSELVSTRQRLALTSPELFTTVDCGWPPASLDLALQSCGSRVPLKLYIPPIPFTRTHPISNLGSGKTLSEPSMTLGKDLPTLLPFISRSAFLEITLQEMLVQCYPNGLSLSGPALRTLYLTFLKQEGSHDSDMSPLCRNRVKTALRFLFQEPPLQLASLHCTGLGIPADVIDYPGLTTITMGSNTLQRRDLQSSLQVLSRIPALTFLEFRAPFSDLNGAFASVPPAQASVALTHLQKLVFSDLLLKDAFRILDPLSLPCVTSISLGKMQIRESLQPLAPYQVPLPKIWHPDLQRLTGQGISLKLSWRTEGSSYFPRAILLESPQPNWSEGDPALLDASFTYIELPSTYVSQTHPLITFVESIYQLSFEGVQMLEIIPTTSSLSILPPGAPNQLFAIYSSLTILRLENLGWDNILECLSMAQPLLFPHLSVLSLRRCAGNGESLLQFLWSRMQMRRTIQTCDLRSSKIYPRGYDPAPLAQFVGQLRVIP</sequence>
<evidence type="ECO:0008006" key="3">
    <source>
        <dbReference type="Google" id="ProtNLM"/>
    </source>
</evidence>
<dbReference type="EMBL" id="KV428092">
    <property type="protein sequence ID" value="KZT37059.1"/>
    <property type="molecule type" value="Genomic_DNA"/>
</dbReference>
<evidence type="ECO:0000313" key="2">
    <source>
        <dbReference type="Proteomes" id="UP000076798"/>
    </source>
</evidence>
<keyword evidence="2" id="KW-1185">Reference proteome</keyword>
<dbReference type="AlphaFoldDB" id="A0A166C488"/>
<reference evidence="1 2" key="1">
    <citation type="journal article" date="2016" name="Mol. Biol. Evol.">
        <title>Comparative Genomics of Early-Diverging Mushroom-Forming Fungi Provides Insights into the Origins of Lignocellulose Decay Capabilities.</title>
        <authorList>
            <person name="Nagy L.G."/>
            <person name="Riley R."/>
            <person name="Tritt A."/>
            <person name="Adam C."/>
            <person name="Daum C."/>
            <person name="Floudas D."/>
            <person name="Sun H."/>
            <person name="Yadav J.S."/>
            <person name="Pangilinan J."/>
            <person name="Larsson K.H."/>
            <person name="Matsuura K."/>
            <person name="Barry K."/>
            <person name="Labutti K."/>
            <person name="Kuo R."/>
            <person name="Ohm R.A."/>
            <person name="Bhattacharya S.S."/>
            <person name="Shirouzu T."/>
            <person name="Yoshinaga Y."/>
            <person name="Martin F.M."/>
            <person name="Grigoriev I.V."/>
            <person name="Hibbett D.S."/>
        </authorList>
    </citation>
    <scope>NUCLEOTIDE SEQUENCE [LARGE SCALE GENOMIC DNA]</scope>
    <source>
        <strain evidence="1 2">HHB10207 ss-3</strain>
    </source>
</reference>
<name>A0A166C488_9AGAM</name>
<gene>
    <name evidence="1" type="ORF">SISSUDRAFT_1129902</name>
</gene>
<protein>
    <recommendedName>
        <fullName evidence="3">RNI-like protein</fullName>
    </recommendedName>
</protein>
<accession>A0A166C488</accession>
<organism evidence="1 2">
    <name type="scientific">Sistotremastrum suecicum HHB10207 ss-3</name>
    <dbReference type="NCBI Taxonomy" id="1314776"/>
    <lineage>
        <taxon>Eukaryota</taxon>
        <taxon>Fungi</taxon>
        <taxon>Dikarya</taxon>
        <taxon>Basidiomycota</taxon>
        <taxon>Agaricomycotina</taxon>
        <taxon>Agaricomycetes</taxon>
        <taxon>Sistotremastrales</taxon>
        <taxon>Sistotremastraceae</taxon>
        <taxon>Sistotremastrum</taxon>
    </lineage>
</organism>
<proteinExistence type="predicted"/>
<dbReference type="SUPFAM" id="SSF52047">
    <property type="entry name" value="RNI-like"/>
    <property type="match status" value="1"/>
</dbReference>
<evidence type="ECO:0000313" key="1">
    <source>
        <dbReference type="EMBL" id="KZT37059.1"/>
    </source>
</evidence>
<dbReference type="Proteomes" id="UP000076798">
    <property type="component" value="Unassembled WGS sequence"/>
</dbReference>